<organism evidence="2 3">
    <name type="scientific">Desulfatibacillum alkenivorans DSM 16219</name>
    <dbReference type="NCBI Taxonomy" id="1121393"/>
    <lineage>
        <taxon>Bacteria</taxon>
        <taxon>Pseudomonadati</taxon>
        <taxon>Thermodesulfobacteriota</taxon>
        <taxon>Desulfobacteria</taxon>
        <taxon>Desulfobacterales</taxon>
        <taxon>Desulfatibacillaceae</taxon>
        <taxon>Desulfatibacillum</taxon>
    </lineage>
</organism>
<accession>A0A1M6RVZ4</accession>
<dbReference type="Proteomes" id="UP000183994">
    <property type="component" value="Unassembled WGS sequence"/>
</dbReference>
<dbReference type="AlphaFoldDB" id="A0A1M6RVZ4"/>
<protein>
    <submittedName>
        <fullName evidence="2">Uncharacterized protein</fullName>
    </submittedName>
</protein>
<gene>
    <name evidence="2" type="ORF">SAMN02745216_03324</name>
</gene>
<name>A0A1M6RVZ4_9BACT</name>
<dbReference type="RefSeq" id="WP_073477388.1">
    <property type="nucleotide sequence ID" value="NZ_FQZU01000023.1"/>
</dbReference>
<sequence length="91" mass="9791">MYHRHAQWYGLSQGPLMQDIKDRPAAGNLTPSISPASAVKAVSLVHAIYHSVETNGWASPGGAVSERLGKEKKIASRGKNQYGAGYGLDRK</sequence>
<evidence type="ECO:0000313" key="3">
    <source>
        <dbReference type="Proteomes" id="UP000183994"/>
    </source>
</evidence>
<evidence type="ECO:0000313" key="2">
    <source>
        <dbReference type="EMBL" id="SHK36672.1"/>
    </source>
</evidence>
<proteinExistence type="predicted"/>
<keyword evidence="3" id="KW-1185">Reference proteome</keyword>
<reference evidence="3" key="1">
    <citation type="submission" date="2016-11" db="EMBL/GenBank/DDBJ databases">
        <authorList>
            <person name="Varghese N."/>
            <person name="Submissions S."/>
        </authorList>
    </citation>
    <scope>NUCLEOTIDE SEQUENCE [LARGE SCALE GENOMIC DNA]</scope>
    <source>
        <strain evidence="3">DSM 16219</strain>
    </source>
</reference>
<feature type="region of interest" description="Disordered" evidence="1">
    <location>
        <begin position="69"/>
        <end position="91"/>
    </location>
</feature>
<dbReference type="EMBL" id="FQZU01000023">
    <property type="protein sequence ID" value="SHK36672.1"/>
    <property type="molecule type" value="Genomic_DNA"/>
</dbReference>
<dbReference type="STRING" id="1121393.SAMN02745216_03324"/>
<evidence type="ECO:0000256" key="1">
    <source>
        <dbReference type="SAM" id="MobiDB-lite"/>
    </source>
</evidence>